<comment type="caution">
    <text evidence="3">The sequence shown here is derived from an EMBL/GenBank/DDBJ whole genome shotgun (WGS) entry which is preliminary data.</text>
</comment>
<proteinExistence type="predicted"/>
<dbReference type="RefSeq" id="WP_286662083.1">
    <property type="nucleotide sequence ID" value="NZ_JASZYV010000005.1"/>
</dbReference>
<dbReference type="PROSITE" id="PS51257">
    <property type="entry name" value="PROKAR_LIPOPROTEIN"/>
    <property type="match status" value="1"/>
</dbReference>
<dbReference type="Proteomes" id="UP001174908">
    <property type="component" value="Unassembled WGS sequence"/>
</dbReference>
<organism evidence="3 4">
    <name type="scientific">Variovorax dokdonensis</name>
    <dbReference type="NCBI Taxonomy" id="344883"/>
    <lineage>
        <taxon>Bacteria</taxon>
        <taxon>Pseudomonadati</taxon>
        <taxon>Pseudomonadota</taxon>
        <taxon>Betaproteobacteria</taxon>
        <taxon>Burkholderiales</taxon>
        <taxon>Comamonadaceae</taxon>
        <taxon>Variovorax</taxon>
    </lineage>
</organism>
<evidence type="ECO:0000256" key="2">
    <source>
        <dbReference type="SAM" id="SignalP"/>
    </source>
</evidence>
<evidence type="ECO:0008006" key="5">
    <source>
        <dbReference type="Google" id="ProtNLM"/>
    </source>
</evidence>
<protein>
    <recommendedName>
        <fullName evidence="5">DUF2846 domain-containing protein</fullName>
    </recommendedName>
</protein>
<sequence length="387" mass="41457">MKRWHLWLATALLALLTGCASGPRYSDVYQNIPPPAEDQGRILFYRSSVLGAAVQPDLRLDGNVVGSFSPRGFFYVDRPLGRYTAQARTEVEARLDIDVIPQRTSYVEMSIGIGFLVGQPRLKLRTPVEALPELNDLAYIGKQAPVSAPISPAASPPVMAASTSAPVSTAQATVTSAPDRVPNSGTADAVPSQTAAPASNFPTGIPHVIEYRLDDRMGGPPRNVSFRFLEQVDGRVSFNNGTWIESPDGAVIESNSQIAGDFDSAMPPGGWVPKANDLTPGASWLSRYSRKSGGGRTDMDVTAVVGGKETLVIAGRALPAVRVDYRGYTTRIGNSVASSQNQTGKYEATAWYSPELRRVVRFAAKTRGGIGGGTFVVDEELNLVSMR</sequence>
<evidence type="ECO:0000313" key="3">
    <source>
        <dbReference type="EMBL" id="MDM0046970.1"/>
    </source>
</evidence>
<keyword evidence="4" id="KW-1185">Reference proteome</keyword>
<feature type="chain" id="PRO_5047531710" description="DUF2846 domain-containing protein" evidence="2">
    <location>
        <begin position="27"/>
        <end position="387"/>
    </location>
</feature>
<feature type="region of interest" description="Disordered" evidence="1">
    <location>
        <begin position="175"/>
        <end position="201"/>
    </location>
</feature>
<evidence type="ECO:0000256" key="1">
    <source>
        <dbReference type="SAM" id="MobiDB-lite"/>
    </source>
</evidence>
<reference evidence="3" key="1">
    <citation type="submission" date="2023-06" db="EMBL/GenBank/DDBJ databases">
        <authorList>
            <person name="Jiang Y."/>
            <person name="Liu Q."/>
        </authorList>
    </citation>
    <scope>NUCLEOTIDE SEQUENCE</scope>
    <source>
        <strain evidence="3">CGMCC 1.12089</strain>
    </source>
</reference>
<feature type="signal peptide" evidence="2">
    <location>
        <begin position="1"/>
        <end position="26"/>
    </location>
</feature>
<name>A0ABT7NGK5_9BURK</name>
<accession>A0ABT7NGK5</accession>
<dbReference type="EMBL" id="JASZYV010000005">
    <property type="protein sequence ID" value="MDM0046970.1"/>
    <property type="molecule type" value="Genomic_DNA"/>
</dbReference>
<feature type="compositionally biased region" description="Polar residues" evidence="1">
    <location>
        <begin position="183"/>
        <end position="201"/>
    </location>
</feature>
<gene>
    <name evidence="3" type="ORF">QTH91_20935</name>
</gene>
<keyword evidence="2" id="KW-0732">Signal</keyword>
<evidence type="ECO:0000313" key="4">
    <source>
        <dbReference type="Proteomes" id="UP001174908"/>
    </source>
</evidence>